<protein>
    <submittedName>
        <fullName evidence="2">Uncharacterized protein</fullName>
    </submittedName>
</protein>
<evidence type="ECO:0000313" key="1">
    <source>
        <dbReference type="EMBL" id="AXX91571.1"/>
    </source>
</evidence>
<organism evidence="2 3">
    <name type="scientific">Malaciobacter molluscorum LMG 25693</name>
    <dbReference type="NCBI Taxonomy" id="870501"/>
    <lineage>
        <taxon>Bacteria</taxon>
        <taxon>Pseudomonadati</taxon>
        <taxon>Campylobacterota</taxon>
        <taxon>Epsilonproteobacteria</taxon>
        <taxon>Campylobacterales</taxon>
        <taxon>Arcobacteraceae</taxon>
        <taxon>Malaciobacter</taxon>
    </lineage>
</organism>
<sequence>MMIILNHLSCMDDIKSVVEEKVFRDDSKSIRIKKLSINADKTDNKSVFLVKEKTSYSIVNEDFKNRGNKLNGLNFLKIS</sequence>
<evidence type="ECO:0000313" key="4">
    <source>
        <dbReference type="Proteomes" id="UP000262712"/>
    </source>
</evidence>
<reference evidence="2 3" key="1">
    <citation type="submission" date="2017-09" db="EMBL/GenBank/DDBJ databases">
        <title>Arcobacter canalis sp. nov., a new species isolated from a water canal contaminated with urban sewage.</title>
        <authorList>
            <person name="Perez-Cataluna A."/>
            <person name="Salas-Masso N."/>
            <person name="Figueras M.J."/>
        </authorList>
    </citation>
    <scope>NUCLEOTIDE SEQUENCE [LARGE SCALE GENOMIC DNA]</scope>
    <source>
        <strain evidence="2 3">F98-3</strain>
    </source>
</reference>
<proteinExistence type="predicted"/>
<reference evidence="1 4" key="2">
    <citation type="submission" date="2018-08" db="EMBL/GenBank/DDBJ databases">
        <title>Complete genome of the Arcobacter molluscorum type strain LMG 25693.</title>
        <authorList>
            <person name="Miller W.G."/>
            <person name="Yee E."/>
            <person name="Bono J.L."/>
        </authorList>
    </citation>
    <scope>NUCLEOTIDE SEQUENCE [LARGE SCALE GENOMIC DNA]</scope>
    <source>
        <strain evidence="1 4">CECT 7696</strain>
    </source>
</reference>
<accession>A0A2G1DJG6</accession>
<evidence type="ECO:0000313" key="3">
    <source>
        <dbReference type="Proteomes" id="UP000221222"/>
    </source>
</evidence>
<dbReference type="KEGG" id="amol:AMOL_0569"/>
<evidence type="ECO:0000313" key="2">
    <source>
        <dbReference type="EMBL" id="PHO18632.1"/>
    </source>
</evidence>
<keyword evidence="3" id="KW-1185">Reference proteome</keyword>
<dbReference type="Proteomes" id="UP000262712">
    <property type="component" value="Chromosome"/>
</dbReference>
<dbReference type="EMBL" id="NXFY01000005">
    <property type="protein sequence ID" value="PHO18632.1"/>
    <property type="molecule type" value="Genomic_DNA"/>
</dbReference>
<dbReference type="AlphaFoldDB" id="A0A2G1DJG6"/>
<gene>
    <name evidence="1" type="ORF">AMOL_0569</name>
    <name evidence="2" type="ORF">CPU12_04960</name>
</gene>
<name>A0A2G1DJG6_9BACT</name>
<dbReference type="Proteomes" id="UP000221222">
    <property type="component" value="Unassembled WGS sequence"/>
</dbReference>
<dbReference type="EMBL" id="CP032098">
    <property type="protein sequence ID" value="AXX91571.1"/>
    <property type="molecule type" value="Genomic_DNA"/>
</dbReference>